<dbReference type="InterPro" id="IPR054149">
    <property type="entry name" value="SMIM43"/>
</dbReference>
<dbReference type="AlphaFoldDB" id="A0AAD7RIB6"/>
<protein>
    <submittedName>
        <fullName evidence="3">Uncharacterized protein</fullName>
    </submittedName>
</protein>
<comment type="caution">
    <text evidence="3">The sequence shown here is derived from an EMBL/GenBank/DDBJ whole genome shotgun (WGS) entry which is preliminary data.</text>
</comment>
<dbReference type="EMBL" id="JAINUG010000263">
    <property type="protein sequence ID" value="KAJ8384863.1"/>
    <property type="molecule type" value="Genomic_DNA"/>
</dbReference>
<evidence type="ECO:0000256" key="2">
    <source>
        <dbReference type="SAM" id="Phobius"/>
    </source>
</evidence>
<keyword evidence="2" id="KW-1133">Transmembrane helix</keyword>
<accession>A0AAD7RIB6</accession>
<feature type="region of interest" description="Disordered" evidence="1">
    <location>
        <begin position="59"/>
        <end position="84"/>
    </location>
</feature>
<evidence type="ECO:0000313" key="3">
    <source>
        <dbReference type="EMBL" id="KAJ8384863.1"/>
    </source>
</evidence>
<name>A0AAD7RIB6_9TELE</name>
<feature type="transmembrane region" description="Helical" evidence="2">
    <location>
        <begin position="20"/>
        <end position="48"/>
    </location>
</feature>
<keyword evidence="2" id="KW-0472">Membrane</keyword>
<evidence type="ECO:0000313" key="4">
    <source>
        <dbReference type="Proteomes" id="UP001221898"/>
    </source>
</evidence>
<evidence type="ECO:0000256" key="1">
    <source>
        <dbReference type="SAM" id="MobiDB-lite"/>
    </source>
</evidence>
<sequence>MQGTYLNRFLVASTSLPLGVGWGFDLCVYLGMFSTLFLLLLLLLWVLIRQLRNSVGNTALQSNRSSREPQSQTVRPRGNPSPVL</sequence>
<gene>
    <name evidence="3" type="ORF">AAFF_G00197730</name>
</gene>
<feature type="compositionally biased region" description="Polar residues" evidence="1">
    <location>
        <begin position="59"/>
        <end position="74"/>
    </location>
</feature>
<reference evidence="3" key="1">
    <citation type="journal article" date="2023" name="Science">
        <title>Genome structures resolve the early diversification of teleost fishes.</title>
        <authorList>
            <person name="Parey E."/>
            <person name="Louis A."/>
            <person name="Montfort J."/>
            <person name="Bouchez O."/>
            <person name="Roques C."/>
            <person name="Iampietro C."/>
            <person name="Lluch J."/>
            <person name="Castinel A."/>
            <person name="Donnadieu C."/>
            <person name="Desvignes T."/>
            <person name="Floi Bucao C."/>
            <person name="Jouanno E."/>
            <person name="Wen M."/>
            <person name="Mejri S."/>
            <person name="Dirks R."/>
            <person name="Jansen H."/>
            <person name="Henkel C."/>
            <person name="Chen W.J."/>
            <person name="Zahm M."/>
            <person name="Cabau C."/>
            <person name="Klopp C."/>
            <person name="Thompson A.W."/>
            <person name="Robinson-Rechavi M."/>
            <person name="Braasch I."/>
            <person name="Lecointre G."/>
            <person name="Bobe J."/>
            <person name="Postlethwait J.H."/>
            <person name="Berthelot C."/>
            <person name="Roest Crollius H."/>
            <person name="Guiguen Y."/>
        </authorList>
    </citation>
    <scope>NUCLEOTIDE SEQUENCE</scope>
    <source>
        <strain evidence="3">NC1722</strain>
    </source>
</reference>
<proteinExistence type="predicted"/>
<keyword evidence="2" id="KW-0812">Transmembrane</keyword>
<keyword evidence="4" id="KW-1185">Reference proteome</keyword>
<dbReference type="Proteomes" id="UP001221898">
    <property type="component" value="Unassembled WGS sequence"/>
</dbReference>
<organism evidence="3 4">
    <name type="scientific">Aldrovandia affinis</name>
    <dbReference type="NCBI Taxonomy" id="143900"/>
    <lineage>
        <taxon>Eukaryota</taxon>
        <taxon>Metazoa</taxon>
        <taxon>Chordata</taxon>
        <taxon>Craniata</taxon>
        <taxon>Vertebrata</taxon>
        <taxon>Euteleostomi</taxon>
        <taxon>Actinopterygii</taxon>
        <taxon>Neopterygii</taxon>
        <taxon>Teleostei</taxon>
        <taxon>Notacanthiformes</taxon>
        <taxon>Halosauridae</taxon>
        <taxon>Aldrovandia</taxon>
    </lineage>
</organism>
<dbReference type="Pfam" id="PF21976">
    <property type="entry name" value="SMIM43"/>
    <property type="match status" value="1"/>
</dbReference>